<keyword evidence="3" id="KW-0808">Transferase</keyword>
<dbReference type="EMBL" id="BQXS01010333">
    <property type="protein sequence ID" value="GKT33586.1"/>
    <property type="molecule type" value="Genomic_DNA"/>
</dbReference>
<accession>A0ABQ5KNS1</accession>
<evidence type="ECO:0000259" key="7">
    <source>
        <dbReference type="Pfam" id="PF04998"/>
    </source>
</evidence>
<dbReference type="PANTHER" id="PTHR19376:SF37">
    <property type="entry name" value="DNA-DIRECTED RNA POLYMERASE II SUBUNIT RPB1"/>
    <property type="match status" value="1"/>
</dbReference>
<evidence type="ECO:0000256" key="6">
    <source>
        <dbReference type="SAM" id="MobiDB-lite"/>
    </source>
</evidence>
<evidence type="ECO:0000313" key="9">
    <source>
        <dbReference type="Proteomes" id="UP001057375"/>
    </source>
</evidence>
<dbReference type="EC" id="2.7.7.6" evidence="1"/>
<keyword evidence="2" id="KW-0240">DNA-directed RNA polymerase</keyword>
<keyword evidence="9" id="KW-1185">Reference proteome</keyword>
<feature type="compositionally biased region" description="Low complexity" evidence="6">
    <location>
        <begin position="272"/>
        <end position="286"/>
    </location>
</feature>
<organism evidence="8 9">
    <name type="scientific">Aduncisulcus paluster</name>
    <dbReference type="NCBI Taxonomy" id="2918883"/>
    <lineage>
        <taxon>Eukaryota</taxon>
        <taxon>Metamonada</taxon>
        <taxon>Carpediemonas-like organisms</taxon>
        <taxon>Aduncisulcus</taxon>
    </lineage>
</organism>
<gene>
    <name evidence="8" type="ORF">ADUPG1_007441</name>
</gene>
<evidence type="ECO:0000256" key="4">
    <source>
        <dbReference type="ARBA" id="ARBA00022695"/>
    </source>
</evidence>
<feature type="domain" description="RNA polymerase Rpb1" evidence="7">
    <location>
        <begin position="1"/>
        <end position="61"/>
    </location>
</feature>
<dbReference type="Proteomes" id="UP001057375">
    <property type="component" value="Unassembled WGS sequence"/>
</dbReference>
<evidence type="ECO:0000313" key="8">
    <source>
        <dbReference type="EMBL" id="GKT33586.1"/>
    </source>
</evidence>
<name>A0ABQ5KNS1_9EUKA</name>
<sequence>NEVVNVLGIEAARQSIIWECKQCFKESNVNFRHLGLLADLMTHQGHLMSIERHGINRRDTGPIKRATYEEMVEILARAASDGISDDLNGVSQRILLGDVIPLGTGSFDLLLDVEKVISGSSEADAHIMSHQGMDGDAYATALAYDTAHDTAATAMVDRNAEGLDDIQLSGDDGMFGADSAFTATQTALQTANGGIISAGVGYTGAESGTGLESGFDTAMGGTGPGGLQTGIGISSQGGLTADAMMTDFMSGFQGDGLYSGDHTTDLRDTWGQSSSSPSNPQYASASEDQDGLILQFGEEDDDDKDFGDDDDDEDDDDKDFGDDDDDAFYV</sequence>
<feature type="non-terminal residue" evidence="8">
    <location>
        <position position="1"/>
    </location>
</feature>
<dbReference type="InterPro" id="IPR045867">
    <property type="entry name" value="DNA-dir_RpoC_beta_prime"/>
</dbReference>
<evidence type="ECO:0000256" key="2">
    <source>
        <dbReference type="ARBA" id="ARBA00022478"/>
    </source>
</evidence>
<evidence type="ECO:0000256" key="5">
    <source>
        <dbReference type="ARBA" id="ARBA00023163"/>
    </source>
</evidence>
<keyword evidence="4" id="KW-0548">Nucleotidyltransferase</keyword>
<dbReference type="Gene3D" id="1.10.150.390">
    <property type="match status" value="1"/>
</dbReference>
<dbReference type="SUPFAM" id="SSF64484">
    <property type="entry name" value="beta and beta-prime subunits of DNA dependent RNA-polymerase"/>
    <property type="match status" value="1"/>
</dbReference>
<feature type="compositionally biased region" description="Acidic residues" evidence="6">
    <location>
        <begin position="297"/>
        <end position="330"/>
    </location>
</feature>
<comment type="caution">
    <text evidence="8">The sequence shown here is derived from an EMBL/GenBank/DDBJ whole genome shotgun (WGS) entry which is preliminary data.</text>
</comment>
<reference evidence="8" key="1">
    <citation type="submission" date="2022-03" db="EMBL/GenBank/DDBJ databases">
        <title>Draft genome sequence of Aduncisulcus paluster, a free-living microaerophilic Fornicata.</title>
        <authorList>
            <person name="Yuyama I."/>
            <person name="Kume K."/>
            <person name="Tamura T."/>
            <person name="Inagaki Y."/>
            <person name="Hashimoto T."/>
        </authorList>
    </citation>
    <scope>NUCLEOTIDE SEQUENCE</scope>
    <source>
        <strain evidence="8">NY0171</strain>
    </source>
</reference>
<proteinExistence type="predicted"/>
<keyword evidence="5" id="KW-0804">Transcription</keyword>
<protein>
    <recommendedName>
        <fullName evidence="1">DNA-directed RNA polymerase</fullName>
        <ecNumber evidence="1">2.7.7.6</ecNumber>
    </recommendedName>
</protein>
<evidence type="ECO:0000256" key="1">
    <source>
        <dbReference type="ARBA" id="ARBA00012418"/>
    </source>
</evidence>
<dbReference type="InterPro" id="IPR007081">
    <property type="entry name" value="RNA_pol_Rpb1_5"/>
</dbReference>
<feature type="region of interest" description="Disordered" evidence="6">
    <location>
        <begin position="259"/>
        <end position="330"/>
    </location>
</feature>
<dbReference type="PANTHER" id="PTHR19376">
    <property type="entry name" value="DNA-DIRECTED RNA POLYMERASE"/>
    <property type="match status" value="1"/>
</dbReference>
<evidence type="ECO:0000256" key="3">
    <source>
        <dbReference type="ARBA" id="ARBA00022679"/>
    </source>
</evidence>
<dbReference type="Pfam" id="PF04998">
    <property type="entry name" value="RNA_pol_Rpb1_5"/>
    <property type="match status" value="1"/>
</dbReference>